<dbReference type="PANTHER" id="PTHR30093">
    <property type="entry name" value="GENERAL SECRETION PATHWAY PROTEIN G"/>
    <property type="match status" value="1"/>
</dbReference>
<organism evidence="4 5">
    <name type="scientific">Polynucleobacter victoriensis</name>
    <dbReference type="NCBI Taxonomy" id="2049319"/>
    <lineage>
        <taxon>Bacteria</taxon>
        <taxon>Pseudomonadati</taxon>
        <taxon>Pseudomonadota</taxon>
        <taxon>Betaproteobacteria</taxon>
        <taxon>Burkholderiales</taxon>
        <taxon>Burkholderiaceae</taxon>
        <taxon>Polynucleobacter</taxon>
    </lineage>
</organism>
<dbReference type="EMBL" id="FYEX01000001">
    <property type="protein sequence ID" value="SNC64692.1"/>
    <property type="molecule type" value="Genomic_DNA"/>
</dbReference>
<proteinExistence type="inferred from homology"/>
<dbReference type="OrthoDB" id="8607132at2"/>
<dbReference type="InterPro" id="IPR045584">
    <property type="entry name" value="Pilin-like"/>
</dbReference>
<evidence type="ECO:0000256" key="3">
    <source>
        <dbReference type="SAM" id="Phobius"/>
    </source>
</evidence>
<dbReference type="Proteomes" id="UP000197215">
    <property type="component" value="Unassembled WGS sequence"/>
</dbReference>
<dbReference type="Gene3D" id="3.30.700.10">
    <property type="entry name" value="Glycoprotein, Type 4 Pilin"/>
    <property type="match status" value="1"/>
</dbReference>
<dbReference type="InterPro" id="IPR001082">
    <property type="entry name" value="Pilin"/>
</dbReference>
<keyword evidence="3" id="KW-0472">Membrane</keyword>
<dbReference type="PANTHER" id="PTHR30093:SF34">
    <property type="entry name" value="PREPILIN PEPTIDASE-DEPENDENT PROTEIN D"/>
    <property type="match status" value="1"/>
</dbReference>
<evidence type="ECO:0000313" key="5">
    <source>
        <dbReference type="Proteomes" id="UP000197215"/>
    </source>
</evidence>
<comment type="similarity">
    <text evidence="1">Belongs to the N-Me-Phe pilin family.</text>
</comment>
<dbReference type="SUPFAM" id="SSF54523">
    <property type="entry name" value="Pili subunits"/>
    <property type="match status" value="1"/>
</dbReference>
<name>A0A212TF98_9BURK</name>
<keyword evidence="2" id="KW-0488">Methylation</keyword>
<dbReference type="RefSeq" id="WP_088813017.1">
    <property type="nucleotide sequence ID" value="NZ_FYEX01000001.1"/>
</dbReference>
<dbReference type="NCBIfam" id="TIGR02532">
    <property type="entry name" value="IV_pilin_GFxxxE"/>
    <property type="match status" value="1"/>
</dbReference>
<evidence type="ECO:0000313" key="4">
    <source>
        <dbReference type="EMBL" id="SNC64692.1"/>
    </source>
</evidence>
<reference evidence="4 5" key="1">
    <citation type="submission" date="2017-06" db="EMBL/GenBank/DDBJ databases">
        <authorList>
            <person name="Kim H.J."/>
            <person name="Triplett B.A."/>
        </authorList>
    </citation>
    <scope>NUCLEOTIDE SEQUENCE [LARGE SCALE GENOMIC DNA]</scope>
    <source>
        <strain evidence="4 5">MWH-VicM1</strain>
    </source>
</reference>
<accession>A0A212TF98</accession>
<gene>
    <name evidence="4" type="ORF">SAMN06295916_1144</name>
</gene>
<evidence type="ECO:0000256" key="2">
    <source>
        <dbReference type="ARBA" id="ARBA00022481"/>
    </source>
</evidence>
<feature type="transmembrane region" description="Helical" evidence="3">
    <location>
        <begin position="15"/>
        <end position="36"/>
    </location>
</feature>
<keyword evidence="3" id="KW-0812">Transmembrane</keyword>
<dbReference type="GO" id="GO:0007155">
    <property type="term" value="P:cell adhesion"/>
    <property type="evidence" value="ECO:0007669"/>
    <property type="project" value="InterPro"/>
</dbReference>
<dbReference type="Pfam" id="PF00114">
    <property type="entry name" value="Pilin"/>
    <property type="match status" value="1"/>
</dbReference>
<dbReference type="Pfam" id="PF07963">
    <property type="entry name" value="N_methyl"/>
    <property type="match status" value="1"/>
</dbReference>
<evidence type="ECO:0000256" key="1">
    <source>
        <dbReference type="ARBA" id="ARBA00005233"/>
    </source>
</evidence>
<keyword evidence="3" id="KW-1133">Transmembrane helix</keyword>
<keyword evidence="5" id="KW-1185">Reference proteome</keyword>
<protein>
    <submittedName>
        <fullName evidence="4">Type IV pilus assembly protein PilA</fullName>
    </submittedName>
</protein>
<dbReference type="InterPro" id="IPR012902">
    <property type="entry name" value="N_methyl_site"/>
</dbReference>
<sequence length="166" mass="17525">MNEGRSHLQLKEKNGFTLIELMVVIAIIGILAAIAVPKYQDYIAKTRVAEGFSLAAGAKLAVTEVYAGKGATDMSVATEATFKSTSTNSIKEVSIQKSGAILITYQSSVAPEGANQLSIIPVNNAATEGVKAVDLSDKQEQPWAGIWSCKSPETTLPAKLLPADCK</sequence>
<dbReference type="GO" id="GO:0043107">
    <property type="term" value="P:type IV pilus-dependent motility"/>
    <property type="evidence" value="ECO:0007669"/>
    <property type="project" value="TreeGrafter"/>
</dbReference>
<dbReference type="AlphaFoldDB" id="A0A212TF98"/>
<dbReference type="GO" id="GO:0044096">
    <property type="term" value="C:type IV pilus"/>
    <property type="evidence" value="ECO:0007669"/>
    <property type="project" value="TreeGrafter"/>
</dbReference>